<dbReference type="PANTHER" id="PTHR11102:SF160">
    <property type="entry name" value="ERAD-ASSOCIATED E3 UBIQUITIN-PROTEIN LIGASE COMPONENT HRD3"/>
    <property type="match status" value="1"/>
</dbReference>
<dbReference type="PANTHER" id="PTHR11102">
    <property type="entry name" value="SEL-1-LIKE PROTEIN"/>
    <property type="match status" value="1"/>
</dbReference>
<evidence type="ECO:0000313" key="2">
    <source>
        <dbReference type="EMBL" id="WTQ80626.1"/>
    </source>
</evidence>
<dbReference type="InterPro" id="IPR019734">
    <property type="entry name" value="TPR_rpt"/>
</dbReference>
<protein>
    <submittedName>
        <fullName evidence="2">Sel1 repeat family protein</fullName>
    </submittedName>
</protein>
<dbReference type="Gene3D" id="1.25.40.10">
    <property type="entry name" value="Tetratricopeptide repeat domain"/>
    <property type="match status" value="3"/>
</dbReference>
<sequence length="956" mass="106808">MGEEARYPEFGAAVKSLIADSGLTLDRIAAESLKSRRTRLTRTTLSSWQTGRSRPRDSAALATFLSVVREHSSLPPDRFREGVWRALYRKATAHGAPPAAPTAKPTRSLAGEADPILLGVRQTRECAGHDPLPPYVARDADAGIDRALAAAAETGGLVLIRGDSTSGKTRAAFEAMIRVLPDRHLLQPRRHSSFGPCVEAARTLARRGEHCVVWLDDLEHYLGPAQLDEVALRQLVLSGAVLIATMRLSEHHRRAPRATGTAKGDDAYARIDLSDPVLKAAHVIDLHRKWSDGELARAGKQTDPRLREALAHHQRYGIAEYLSAGPHLWNRWRNARYAGGNTRGHALVSVAIDLARAGLGPVPIDLIASLHTDYLADEESAMLMPEPLDEAVAWATRDPLGVSRLLVPAGKDLWRPFEYLVDMVAQLPDPPPVPESVREAAVRHASSVHERYSVGVSCYEAGRKDMAFRAFLPSAEAGHVDSMLYVGSILLDQGKEAAAETWWRRLAKAGNTRGMLNLGVRHSRKGRHKKAEKWWRRAFEGGLPDAAAKLAQVHEDRGEQEEAERLWNLALEAEVPDAFFHFGLLAGQREDHAEAERLYLEGARRGHRESTTNLAKLYYFVLNRPEEAEKLYLIAADAGDSVAMRALGLITEWRGRMYPANESAEEREQRFAATLGRLFEDAEREGRWDTTAKSAKAWYQRAFVHGDLLSLRLLGNLYHRRGKYGKAHKCYRRAAELGDPPSVAYFNRPRLAYTEPLDVPPTDEEEDGPWVPSPRTLRVLEAALHIEADMSAEGLRRLGEKPVTADRWTGGCFEELPAQTWNQGLEWRRLMIRAFDDLADDIKAGGVPRPRCTGEEMALHLALEHAAAITDDAPDLAEEFTEGLPAQPDDYDWFACKDLLFEDHDVLMLYEPWMEGIESPDSAVNQHFGMVHLRPEDWFKPFRPEDERDPARPSRY</sequence>
<dbReference type="SUPFAM" id="SSF81901">
    <property type="entry name" value="HCP-like"/>
    <property type="match status" value="2"/>
</dbReference>
<dbReference type="PROSITE" id="PS50005">
    <property type="entry name" value="TPR"/>
    <property type="match status" value="1"/>
</dbReference>
<evidence type="ECO:0000256" key="1">
    <source>
        <dbReference type="PROSITE-ProRule" id="PRU00339"/>
    </source>
</evidence>
<feature type="repeat" description="TPR" evidence="1">
    <location>
        <begin position="708"/>
        <end position="741"/>
    </location>
</feature>
<name>A0ABZ1KJ35_STRAH</name>
<keyword evidence="1" id="KW-0802">TPR repeat</keyword>
<accession>A0ABZ1KJ35</accession>
<evidence type="ECO:0000313" key="3">
    <source>
        <dbReference type="Proteomes" id="UP001622557"/>
    </source>
</evidence>
<dbReference type="InterPro" id="IPR050767">
    <property type="entry name" value="Sel1_AlgK"/>
</dbReference>
<dbReference type="Proteomes" id="UP001622557">
    <property type="component" value="Chromosome"/>
</dbReference>
<dbReference type="RefSeq" id="WP_405446623.1">
    <property type="nucleotide sequence ID" value="NZ_CP108164.1"/>
</dbReference>
<organism evidence="2 3">
    <name type="scientific">Streptomyces achromogenes</name>
    <dbReference type="NCBI Taxonomy" id="67255"/>
    <lineage>
        <taxon>Bacteria</taxon>
        <taxon>Bacillati</taxon>
        <taxon>Actinomycetota</taxon>
        <taxon>Actinomycetes</taxon>
        <taxon>Kitasatosporales</taxon>
        <taxon>Streptomycetaceae</taxon>
        <taxon>Streptomyces</taxon>
    </lineage>
</organism>
<dbReference type="EMBL" id="CP108164">
    <property type="protein sequence ID" value="WTQ80626.1"/>
    <property type="molecule type" value="Genomic_DNA"/>
</dbReference>
<gene>
    <name evidence="2" type="ORF">OG350_09990</name>
</gene>
<reference evidence="2 3" key="1">
    <citation type="submission" date="2022-10" db="EMBL/GenBank/DDBJ databases">
        <title>The complete genomes of actinobacterial strains from the NBC collection.</title>
        <authorList>
            <person name="Joergensen T.S."/>
            <person name="Alvarez Arevalo M."/>
            <person name="Sterndorff E.B."/>
            <person name="Faurdal D."/>
            <person name="Vuksanovic O."/>
            <person name="Mourched A.-S."/>
            <person name="Charusanti P."/>
            <person name="Shaw S."/>
            <person name="Blin K."/>
            <person name="Weber T."/>
        </authorList>
    </citation>
    <scope>NUCLEOTIDE SEQUENCE [LARGE SCALE GENOMIC DNA]</scope>
    <source>
        <strain evidence="2 3">NBC_00156</strain>
    </source>
</reference>
<dbReference type="SMART" id="SM00671">
    <property type="entry name" value="SEL1"/>
    <property type="match status" value="5"/>
</dbReference>
<dbReference type="InterPro" id="IPR011990">
    <property type="entry name" value="TPR-like_helical_dom_sf"/>
</dbReference>
<dbReference type="InterPro" id="IPR006597">
    <property type="entry name" value="Sel1-like"/>
</dbReference>
<dbReference type="GeneID" id="97280754"/>
<proteinExistence type="predicted"/>
<keyword evidence="3" id="KW-1185">Reference proteome</keyword>